<feature type="transmembrane region" description="Helical" evidence="3">
    <location>
        <begin position="163"/>
        <end position="184"/>
    </location>
</feature>
<evidence type="ECO:0000256" key="3">
    <source>
        <dbReference type="SAM" id="Phobius"/>
    </source>
</evidence>
<accession>A0A315V6S7</accession>
<name>A0A315V6S7_GAMAF</name>
<keyword evidence="3" id="KW-0812">Transmembrane</keyword>
<sequence>MRFILHRRLREVFLSSGVGANAATEDKLAPLSRRRVFTRNKPKPAVKQQANGQRAVSCNVIQRYAGMVLSTSQQVALAFTAVLFTFVVLPRLFGVGGGTAAKETKSDHRYNRKGPGPGASRGQPINVSPPGSHQSADNIQQMKKRLEQEMKSDKYKSNNNKGYVFTLMPLYAIGVGVFAAYKFLKIKSSDNKTQKDKFTQGAKKSAEAENQLNELEQRLAQTERMLNSILTQLDPLTNCVKSVAQEQKNEIMSQLQTIRYLMKKRGMDCPPLSANDVSRGRNLDELIESIGTGKTPMTTADAQPSPDSLEAPEEAADGRDEAAAQGEETMELRPEESAEEEEEEEEEEEPEAGDKGEDEVENSECSSSCETNIEAAGSEQPGTGLRRRNRPE</sequence>
<reference evidence="5 6" key="1">
    <citation type="journal article" date="2018" name="G3 (Bethesda)">
        <title>A High-Quality Reference Genome for the Invasive Mosquitofish Gambusia affinis Using a Chicago Library.</title>
        <authorList>
            <person name="Hoffberg S.L."/>
            <person name="Troendle N.J."/>
            <person name="Glenn T.C."/>
            <person name="Mahmud O."/>
            <person name="Louha S."/>
            <person name="Chalopin D."/>
            <person name="Bennetzen J.L."/>
            <person name="Mauricio R."/>
        </authorList>
    </citation>
    <scope>NUCLEOTIDE SEQUENCE [LARGE SCALE GENOMIC DNA]</scope>
    <source>
        <strain evidence="5">NE01/NJP1002.9</strain>
        <tissue evidence="5">Muscle</tissue>
    </source>
</reference>
<keyword evidence="3" id="KW-0472">Membrane</keyword>
<feature type="region of interest" description="Disordered" evidence="2">
    <location>
        <begin position="99"/>
        <end position="139"/>
    </location>
</feature>
<feature type="coiled-coil region" evidence="1">
    <location>
        <begin position="198"/>
        <end position="232"/>
    </location>
</feature>
<feature type="compositionally biased region" description="Acidic residues" evidence="2">
    <location>
        <begin position="337"/>
        <end position="362"/>
    </location>
</feature>
<keyword evidence="1" id="KW-0175">Coiled coil</keyword>
<keyword evidence="3" id="KW-1133">Transmembrane helix</keyword>
<dbReference type="GO" id="GO:0043025">
    <property type="term" value="C:neuronal cell body"/>
    <property type="evidence" value="ECO:0007669"/>
    <property type="project" value="TreeGrafter"/>
</dbReference>
<dbReference type="PANTHER" id="PTHR21723">
    <property type="entry name" value="RESISTANCE TO INHIBITORS OF CHOLINESTERASE PROTEIN 3 RIC3"/>
    <property type="match status" value="1"/>
</dbReference>
<feature type="compositionally biased region" description="Polar residues" evidence="2">
    <location>
        <begin position="123"/>
        <end position="139"/>
    </location>
</feature>
<dbReference type="GO" id="GO:0034394">
    <property type="term" value="P:protein localization to cell surface"/>
    <property type="evidence" value="ECO:0007669"/>
    <property type="project" value="TreeGrafter"/>
</dbReference>
<feature type="region of interest" description="Disordered" evidence="2">
    <location>
        <begin position="289"/>
        <end position="392"/>
    </location>
</feature>
<gene>
    <name evidence="5" type="ORF">CCH79_00014356</name>
</gene>
<dbReference type="Proteomes" id="UP000250572">
    <property type="component" value="Unassembled WGS sequence"/>
</dbReference>
<keyword evidence="6" id="KW-1185">Reference proteome</keyword>
<evidence type="ECO:0000256" key="1">
    <source>
        <dbReference type="SAM" id="Coils"/>
    </source>
</evidence>
<dbReference type="GO" id="GO:0045202">
    <property type="term" value="C:synapse"/>
    <property type="evidence" value="ECO:0007669"/>
    <property type="project" value="GOC"/>
</dbReference>
<evidence type="ECO:0000313" key="5">
    <source>
        <dbReference type="EMBL" id="PWA14653.1"/>
    </source>
</evidence>
<feature type="transmembrane region" description="Helical" evidence="3">
    <location>
        <begin position="75"/>
        <end position="93"/>
    </location>
</feature>
<feature type="domain" description="Resistance to inhibitors of cholinesterase protein 3 N-terminal" evidence="4">
    <location>
        <begin position="81"/>
        <end position="231"/>
    </location>
</feature>
<dbReference type="EMBL" id="NHOQ01002778">
    <property type="protein sequence ID" value="PWA14653.1"/>
    <property type="molecule type" value="Genomic_DNA"/>
</dbReference>
<dbReference type="AlphaFoldDB" id="A0A315V6S7"/>
<dbReference type="InterPro" id="IPR026160">
    <property type="entry name" value="Ric3"/>
</dbReference>
<evidence type="ECO:0000259" key="4">
    <source>
        <dbReference type="Pfam" id="PF15361"/>
    </source>
</evidence>
<dbReference type="GO" id="GO:0007271">
    <property type="term" value="P:synaptic transmission, cholinergic"/>
    <property type="evidence" value="ECO:0007669"/>
    <property type="project" value="TreeGrafter"/>
</dbReference>
<feature type="compositionally biased region" description="Low complexity" evidence="2">
    <location>
        <begin position="363"/>
        <end position="374"/>
    </location>
</feature>
<dbReference type="InterPro" id="IPR032763">
    <property type="entry name" value="RIC3_N"/>
</dbReference>
<protein>
    <recommendedName>
        <fullName evidence="4">Resistance to inhibitors of cholinesterase protein 3 N-terminal domain-containing protein</fullName>
    </recommendedName>
</protein>
<organism evidence="5 6">
    <name type="scientific">Gambusia affinis</name>
    <name type="common">Western mosquitofish</name>
    <name type="synonym">Heterandria affinis</name>
    <dbReference type="NCBI Taxonomy" id="33528"/>
    <lineage>
        <taxon>Eukaryota</taxon>
        <taxon>Metazoa</taxon>
        <taxon>Chordata</taxon>
        <taxon>Craniata</taxon>
        <taxon>Vertebrata</taxon>
        <taxon>Euteleostomi</taxon>
        <taxon>Actinopterygii</taxon>
        <taxon>Neopterygii</taxon>
        <taxon>Teleostei</taxon>
        <taxon>Neoteleostei</taxon>
        <taxon>Acanthomorphata</taxon>
        <taxon>Ovalentaria</taxon>
        <taxon>Atherinomorphae</taxon>
        <taxon>Cyprinodontiformes</taxon>
        <taxon>Poeciliidae</taxon>
        <taxon>Poeciliinae</taxon>
        <taxon>Gambusia</taxon>
    </lineage>
</organism>
<feature type="compositionally biased region" description="Polar residues" evidence="2">
    <location>
        <begin position="295"/>
        <end position="306"/>
    </location>
</feature>
<evidence type="ECO:0000313" key="6">
    <source>
        <dbReference type="Proteomes" id="UP000250572"/>
    </source>
</evidence>
<proteinExistence type="predicted"/>
<dbReference type="GO" id="GO:0043005">
    <property type="term" value="C:neuron projection"/>
    <property type="evidence" value="ECO:0007669"/>
    <property type="project" value="TreeGrafter"/>
</dbReference>
<dbReference type="STRING" id="33528.ENSGAFP00000009110"/>
<evidence type="ECO:0000256" key="2">
    <source>
        <dbReference type="SAM" id="MobiDB-lite"/>
    </source>
</evidence>
<dbReference type="PANTHER" id="PTHR21723:SF2">
    <property type="entry name" value="RESISTANCE TO INHIBITORS OF CHOLINESTERASE PROTEIN 3 N-TERMINAL DOMAIN-CONTAINING PROTEIN"/>
    <property type="match status" value="1"/>
</dbReference>
<comment type="caution">
    <text evidence="5">The sequence shown here is derived from an EMBL/GenBank/DDBJ whole genome shotgun (WGS) entry which is preliminary data.</text>
</comment>
<dbReference type="Pfam" id="PF15361">
    <property type="entry name" value="RIC3"/>
    <property type="match status" value="1"/>
</dbReference>